<dbReference type="InterPro" id="IPR050570">
    <property type="entry name" value="Cell_wall_metabolism_enzyme"/>
</dbReference>
<dbReference type="PANTHER" id="PTHR21666:SF270">
    <property type="entry name" value="MUREIN HYDROLASE ACTIVATOR ENVC"/>
    <property type="match status" value="1"/>
</dbReference>
<dbReference type="Pfam" id="PF01551">
    <property type="entry name" value="Peptidase_M23"/>
    <property type="match status" value="1"/>
</dbReference>
<sequence>MSPGRATRLTAGTTRRRMLGPGVPPIPTERCADVRRSVLTAGLATLATGLAAGPAQAASDLRLPFACGAGVVGKYYTGHQPPLAIDFNGPGGGDSDLGMKVVAAGPGVVTKSLYYDKASNVGYGNAIEIRHPSGVYTFYAHLRDRLVKVGDHVSRGQLIGHVGKTSAKYHFSAHLHYEQRTASGAVAQALFHGVVAPEYSHKDYAVAHRSDNCPKRATAPAPAPAPAPNPASAGVVLPPIQARRAATVRTDRGEPVAARMGARTGAALVRSYRGGDRVRIVCQKRGEQVTGKFGTSRLWDLVDLGNGRGAYVTDTYVYTGSDGRVAPDCPA</sequence>
<proteinExistence type="predicted"/>
<organism evidence="3 4">
    <name type="scientific">Paraconexibacter antarcticus</name>
    <dbReference type="NCBI Taxonomy" id="2949664"/>
    <lineage>
        <taxon>Bacteria</taxon>
        <taxon>Bacillati</taxon>
        <taxon>Actinomycetota</taxon>
        <taxon>Thermoleophilia</taxon>
        <taxon>Solirubrobacterales</taxon>
        <taxon>Paraconexibacteraceae</taxon>
        <taxon>Paraconexibacter</taxon>
    </lineage>
</organism>
<evidence type="ECO:0000313" key="4">
    <source>
        <dbReference type="Proteomes" id="UP001056035"/>
    </source>
</evidence>
<protein>
    <submittedName>
        <fullName evidence="3">Peptidoglycan DD-metalloendopeptidase family protein</fullName>
    </submittedName>
</protein>
<name>A0ABY5DQ09_9ACTN</name>
<dbReference type="SUPFAM" id="SSF51261">
    <property type="entry name" value="Duplicated hybrid motif"/>
    <property type="match status" value="1"/>
</dbReference>
<reference evidence="3 4" key="1">
    <citation type="submission" date="2022-06" db="EMBL/GenBank/DDBJ databases">
        <title>Paraconexibacter antarcticus.</title>
        <authorList>
            <person name="Kim C.S."/>
        </authorList>
    </citation>
    <scope>NUCLEOTIDE SEQUENCE [LARGE SCALE GENOMIC DNA]</scope>
    <source>
        <strain evidence="3 4">02-257</strain>
    </source>
</reference>
<feature type="domain" description="M23ase beta-sheet core" evidence="2">
    <location>
        <begin position="97"/>
        <end position="185"/>
    </location>
</feature>
<feature type="region of interest" description="Disordered" evidence="1">
    <location>
        <begin position="212"/>
        <end position="234"/>
    </location>
</feature>
<accession>A0ABY5DQ09</accession>
<dbReference type="Gene3D" id="2.70.70.10">
    <property type="entry name" value="Glucose Permease (Domain IIA)"/>
    <property type="match status" value="1"/>
</dbReference>
<evidence type="ECO:0000313" key="3">
    <source>
        <dbReference type="EMBL" id="UTI62664.1"/>
    </source>
</evidence>
<feature type="region of interest" description="Disordered" evidence="1">
    <location>
        <begin position="1"/>
        <end position="26"/>
    </location>
</feature>
<dbReference type="InterPro" id="IPR016047">
    <property type="entry name" value="M23ase_b-sheet_dom"/>
</dbReference>
<dbReference type="EMBL" id="CP098502">
    <property type="protein sequence ID" value="UTI62664.1"/>
    <property type="molecule type" value="Genomic_DNA"/>
</dbReference>
<dbReference type="Proteomes" id="UP001056035">
    <property type="component" value="Chromosome"/>
</dbReference>
<evidence type="ECO:0000256" key="1">
    <source>
        <dbReference type="SAM" id="MobiDB-lite"/>
    </source>
</evidence>
<dbReference type="PANTHER" id="PTHR21666">
    <property type="entry name" value="PEPTIDASE-RELATED"/>
    <property type="match status" value="1"/>
</dbReference>
<dbReference type="CDD" id="cd12797">
    <property type="entry name" value="M23_peptidase"/>
    <property type="match status" value="1"/>
</dbReference>
<feature type="compositionally biased region" description="Low complexity" evidence="1">
    <location>
        <begin position="1"/>
        <end position="13"/>
    </location>
</feature>
<gene>
    <name evidence="3" type="ORF">NBH00_14990</name>
</gene>
<evidence type="ECO:0000259" key="2">
    <source>
        <dbReference type="Pfam" id="PF01551"/>
    </source>
</evidence>
<dbReference type="RefSeq" id="WP_254569399.1">
    <property type="nucleotide sequence ID" value="NZ_CP098502.1"/>
</dbReference>
<keyword evidence="4" id="KW-1185">Reference proteome</keyword>
<dbReference type="InterPro" id="IPR011055">
    <property type="entry name" value="Dup_hybrid_motif"/>
</dbReference>